<accession>A0ABS8YFR3</accession>
<evidence type="ECO:0000256" key="2">
    <source>
        <dbReference type="ARBA" id="ARBA00022729"/>
    </source>
</evidence>
<dbReference type="InterPro" id="IPR002509">
    <property type="entry name" value="NODB_dom"/>
</dbReference>
<dbReference type="InterPro" id="IPR051398">
    <property type="entry name" value="Polysacch_Deacetylase"/>
</dbReference>
<gene>
    <name evidence="4" type="ORF">LQV63_12105</name>
</gene>
<feature type="domain" description="NodB homology" evidence="3">
    <location>
        <begin position="95"/>
        <end position="290"/>
    </location>
</feature>
<dbReference type="EMBL" id="JAJNBZ010000007">
    <property type="protein sequence ID" value="MCE5170054.1"/>
    <property type="molecule type" value="Genomic_DNA"/>
</dbReference>
<sequence>MKRIERCILGLLLIMLTTQFLISTVVSAPAPKQPIYTDSVAVLMYHHVHETDRSSGTIKTSLFRAQLSYLKQRGYHFISLEEFRQYINGGKVPPNAVLVTFDDGYERFYWNAFPILQELHVPAVNFYVTRRMFYSEGLHVPPMKRDQIKNMLNTVPRIDIQCHTHNMHKKVNGRAVLAYRLPLPHGRMESRGMYRKRVLDDTLICRKQLKSLQVRPVDSFAYPYGKYSKDAKSAIYEAGIRYAFTIRPGIMTRHANRMTIPRINAGNPSITPQKLHDYIVRLAKSNSAVK</sequence>
<dbReference type="SUPFAM" id="SSF88713">
    <property type="entry name" value="Glycoside hydrolase/deacetylase"/>
    <property type="match status" value="1"/>
</dbReference>
<evidence type="ECO:0000256" key="1">
    <source>
        <dbReference type="ARBA" id="ARBA00004613"/>
    </source>
</evidence>
<dbReference type="PROSITE" id="PS51677">
    <property type="entry name" value="NODB"/>
    <property type="match status" value="1"/>
</dbReference>
<comment type="subcellular location">
    <subcellularLocation>
        <location evidence="1">Secreted</location>
    </subcellularLocation>
</comment>
<keyword evidence="5" id="KW-1185">Reference proteome</keyword>
<evidence type="ECO:0000313" key="4">
    <source>
        <dbReference type="EMBL" id="MCE5170054.1"/>
    </source>
</evidence>
<dbReference type="Pfam" id="PF01522">
    <property type="entry name" value="Polysacc_deac_1"/>
    <property type="match status" value="1"/>
</dbReference>
<dbReference type="PANTHER" id="PTHR34216:SF3">
    <property type="entry name" value="POLY-BETA-1,6-N-ACETYL-D-GLUCOSAMINE N-DEACETYLASE"/>
    <property type="match status" value="1"/>
</dbReference>
<dbReference type="CDD" id="cd10918">
    <property type="entry name" value="CE4_NodB_like_5s_6s"/>
    <property type="match status" value="1"/>
</dbReference>
<reference evidence="4 5" key="1">
    <citation type="submission" date="2021-11" db="EMBL/GenBank/DDBJ databases">
        <title>Draft genome sequence of Paenibacillus profundus YoMME, a new Gram-positive bacteria with exoelectrogenic properties.</title>
        <authorList>
            <person name="Hubenova Y."/>
            <person name="Hubenova E."/>
            <person name="Manasiev Y."/>
            <person name="Peykov S."/>
            <person name="Mitov M."/>
        </authorList>
    </citation>
    <scope>NUCLEOTIDE SEQUENCE [LARGE SCALE GENOMIC DNA]</scope>
    <source>
        <strain evidence="4 5">YoMME</strain>
    </source>
</reference>
<protein>
    <submittedName>
        <fullName evidence="4">Polysaccharide deacetylase family protein</fullName>
    </submittedName>
</protein>
<name>A0ABS8YFR3_9BACL</name>
<dbReference type="InterPro" id="IPR011330">
    <property type="entry name" value="Glyco_hydro/deAcase_b/a-brl"/>
</dbReference>
<comment type="caution">
    <text evidence="4">The sequence shown here is derived from an EMBL/GenBank/DDBJ whole genome shotgun (WGS) entry which is preliminary data.</text>
</comment>
<proteinExistence type="predicted"/>
<evidence type="ECO:0000313" key="5">
    <source>
        <dbReference type="Proteomes" id="UP001199916"/>
    </source>
</evidence>
<keyword evidence="2" id="KW-0732">Signal</keyword>
<evidence type="ECO:0000259" key="3">
    <source>
        <dbReference type="PROSITE" id="PS51677"/>
    </source>
</evidence>
<dbReference type="RefSeq" id="WP_233696891.1">
    <property type="nucleotide sequence ID" value="NZ_JAJNBZ010000007.1"/>
</dbReference>
<organism evidence="4 5">
    <name type="scientific">Paenibacillus profundus</name>
    <dbReference type="NCBI Taxonomy" id="1173085"/>
    <lineage>
        <taxon>Bacteria</taxon>
        <taxon>Bacillati</taxon>
        <taxon>Bacillota</taxon>
        <taxon>Bacilli</taxon>
        <taxon>Bacillales</taxon>
        <taxon>Paenibacillaceae</taxon>
        <taxon>Paenibacillus</taxon>
    </lineage>
</organism>
<dbReference type="Gene3D" id="3.20.20.370">
    <property type="entry name" value="Glycoside hydrolase/deacetylase"/>
    <property type="match status" value="1"/>
</dbReference>
<dbReference type="PANTHER" id="PTHR34216">
    <property type="match status" value="1"/>
</dbReference>
<dbReference type="Proteomes" id="UP001199916">
    <property type="component" value="Unassembled WGS sequence"/>
</dbReference>